<dbReference type="GeneID" id="73382031"/>
<dbReference type="Proteomes" id="UP001202479">
    <property type="component" value="Unassembled WGS sequence"/>
</dbReference>
<keyword evidence="3 7" id="KW-0812">Transmembrane</keyword>
<dbReference type="EMBL" id="JAHUZD010000141">
    <property type="protein sequence ID" value="KAI3402742.1"/>
    <property type="molecule type" value="Genomic_DNA"/>
</dbReference>
<evidence type="ECO:0000256" key="3">
    <source>
        <dbReference type="ARBA" id="ARBA00022692"/>
    </source>
</evidence>
<evidence type="ECO:0000313" key="8">
    <source>
        <dbReference type="EMBL" id="KAI3402742.1"/>
    </source>
</evidence>
<dbReference type="RefSeq" id="XP_049178489.1">
    <property type="nucleotide sequence ID" value="XM_049325853.1"/>
</dbReference>
<sequence length="92" mass="10668">MTRATDTGLKFFALSAVYFALYTRVIPSTDKFHDEILPYLPWWLLVTFGSYALSTLGWGIVTFKDKEDKYEELKAQIEEINAYYDSIGLVRD</sequence>
<evidence type="ECO:0000256" key="6">
    <source>
        <dbReference type="ARBA" id="ARBA00023136"/>
    </source>
</evidence>
<evidence type="ECO:0000313" key="9">
    <source>
        <dbReference type="Proteomes" id="UP001202479"/>
    </source>
</evidence>
<dbReference type="AlphaFoldDB" id="A0AAI9STH8"/>
<dbReference type="PANTHER" id="PTHR16433:SF0">
    <property type="entry name" value="DOLICHOL-PHOSPHATE MANNOSYLTRANSFERASE SUBUNIT 3"/>
    <property type="match status" value="1"/>
</dbReference>
<accession>A0AAI9STH8</accession>
<keyword evidence="5 7" id="KW-1133">Transmembrane helix</keyword>
<gene>
    <name evidence="8" type="ORF">KGF56_004416</name>
</gene>
<dbReference type="PANTHER" id="PTHR16433">
    <property type="entry name" value="DOLICHOL-PHOSPHATE MANNOSYLTRANSFERASE SUBUNIT 3"/>
    <property type="match status" value="1"/>
</dbReference>
<proteinExistence type="inferred from homology"/>
<dbReference type="GO" id="GO:0033185">
    <property type="term" value="C:dolichol-phosphate-mannose synthase complex"/>
    <property type="evidence" value="ECO:0007669"/>
    <property type="project" value="TreeGrafter"/>
</dbReference>
<evidence type="ECO:0000256" key="7">
    <source>
        <dbReference type="RuleBase" id="RU365085"/>
    </source>
</evidence>
<feature type="transmembrane region" description="Helical" evidence="7">
    <location>
        <begin position="7"/>
        <end position="27"/>
    </location>
</feature>
<evidence type="ECO:0000256" key="4">
    <source>
        <dbReference type="ARBA" id="ARBA00022824"/>
    </source>
</evidence>
<comment type="subunit">
    <text evidence="7">Component of the dolichol-phosphate mannose (DPM) synthase complex.</text>
</comment>
<keyword evidence="4 7" id="KW-0256">Endoplasmic reticulum</keyword>
<name>A0AAI9STH8_9ASCO</name>
<dbReference type="Pfam" id="PF08285">
    <property type="entry name" value="DPM3"/>
    <property type="match status" value="1"/>
</dbReference>
<comment type="pathway">
    <text evidence="7">Protein modification; protein glycosylation.</text>
</comment>
<evidence type="ECO:0000256" key="5">
    <source>
        <dbReference type="ARBA" id="ARBA00022989"/>
    </source>
</evidence>
<dbReference type="GO" id="GO:0005789">
    <property type="term" value="C:endoplasmic reticulum membrane"/>
    <property type="evidence" value="ECO:0007669"/>
    <property type="project" value="UniProtKB-SubCell"/>
</dbReference>
<feature type="transmembrane region" description="Helical" evidence="7">
    <location>
        <begin position="39"/>
        <end position="61"/>
    </location>
</feature>
<evidence type="ECO:0000256" key="1">
    <source>
        <dbReference type="ARBA" id="ARBA00004477"/>
    </source>
</evidence>
<evidence type="ECO:0000256" key="2">
    <source>
        <dbReference type="ARBA" id="ARBA00010430"/>
    </source>
</evidence>
<keyword evidence="6 7" id="KW-0472">Membrane</keyword>
<comment type="function">
    <text evidence="7">Stabilizer subunit of the dolichol-phosphate mannose (DPM) synthase complex; tethers catalytic subunit to the ER.</text>
</comment>
<dbReference type="InterPro" id="IPR013174">
    <property type="entry name" value="DPM3"/>
</dbReference>
<reference evidence="8" key="1">
    <citation type="journal article" date="2022" name="DNA Res.">
        <title>Genome analysis of five recently described species of the CUG-Ser clade uncovers Candida theae as a new hybrid lineage with pathogenic potential in the Candida parapsilosis species complex.</title>
        <authorList>
            <person name="Mixao V."/>
            <person name="Del Olmo V."/>
            <person name="Hegedusova E."/>
            <person name="Saus E."/>
            <person name="Pryszcz L."/>
            <person name="Cillingova A."/>
            <person name="Nosek J."/>
            <person name="Gabaldon T."/>
        </authorList>
    </citation>
    <scope>NUCLEOTIDE SEQUENCE</scope>
    <source>
        <strain evidence="8">CBS 10844</strain>
    </source>
</reference>
<comment type="subcellular location">
    <subcellularLocation>
        <location evidence="1 7">Endoplasmic reticulum membrane</location>
        <topology evidence="1 7">Multi-pass membrane protein</topology>
    </subcellularLocation>
</comment>
<dbReference type="GO" id="GO:0006506">
    <property type="term" value="P:GPI anchor biosynthetic process"/>
    <property type="evidence" value="ECO:0007669"/>
    <property type="project" value="TreeGrafter"/>
</dbReference>
<comment type="caution">
    <text evidence="8">The sequence shown here is derived from an EMBL/GenBank/DDBJ whole genome shotgun (WGS) entry which is preliminary data.</text>
</comment>
<comment type="similarity">
    <text evidence="2 7">Belongs to the DPM3 family.</text>
</comment>
<protein>
    <recommendedName>
        <fullName evidence="7">Dolichol-phosphate mannosyltransferase subunit 3</fullName>
    </recommendedName>
</protein>
<organism evidence="8 9">
    <name type="scientific">Candida oxycetoniae</name>
    <dbReference type="NCBI Taxonomy" id="497107"/>
    <lineage>
        <taxon>Eukaryota</taxon>
        <taxon>Fungi</taxon>
        <taxon>Dikarya</taxon>
        <taxon>Ascomycota</taxon>
        <taxon>Saccharomycotina</taxon>
        <taxon>Pichiomycetes</taxon>
        <taxon>Debaryomycetaceae</taxon>
        <taxon>Candida/Lodderomyces clade</taxon>
        <taxon>Candida</taxon>
    </lineage>
</organism>
<keyword evidence="9" id="KW-1185">Reference proteome</keyword>